<proteinExistence type="predicted"/>
<organism evidence="1 2">
    <name type="scientific">Meiothermus granaticius NBRC 107808</name>
    <dbReference type="NCBI Taxonomy" id="1227551"/>
    <lineage>
        <taxon>Bacteria</taxon>
        <taxon>Thermotogati</taxon>
        <taxon>Deinococcota</taxon>
        <taxon>Deinococci</taxon>
        <taxon>Thermales</taxon>
        <taxon>Thermaceae</taxon>
        <taxon>Meiothermus</taxon>
    </lineage>
</organism>
<dbReference type="EMBL" id="QWLB01000008">
    <property type="protein sequence ID" value="RIH93245.1"/>
    <property type="molecule type" value="Genomic_DNA"/>
</dbReference>
<comment type="caution">
    <text evidence="1">The sequence shown here is derived from an EMBL/GenBank/DDBJ whole genome shotgun (WGS) entry which is preliminary data.</text>
</comment>
<dbReference type="OrthoDB" id="9942315at2"/>
<dbReference type="AlphaFoldDB" id="A0A399FC27"/>
<protein>
    <submittedName>
        <fullName evidence="1">Uncharacterized protein</fullName>
    </submittedName>
</protein>
<name>A0A399FC27_9DEIN</name>
<gene>
    <name evidence="1" type="ORF">Mgrana_00872</name>
</gene>
<sequence>MRRWGIFVVLLGVLIGSSALALGFSVRGALRYDGAFGLEGELEYADRLDPTLTWGVRASLQAIPLSDVVLIVPNGFLEYRQGLIQDGPTALSGYGKLELGIGELPQFFPRAVLSAGVEGRMPLMDGLDGFAQSGAYFDFIVTNRARLGVTGRVGAILIPFVPYLGAEYYYDFYPQTGVPKVYLGSLMYLSPQFFWGLEGGFDPSAFVRVLFQFSER</sequence>
<dbReference type="Proteomes" id="UP000266178">
    <property type="component" value="Unassembled WGS sequence"/>
</dbReference>
<reference evidence="1 2" key="1">
    <citation type="submission" date="2018-08" db="EMBL/GenBank/DDBJ databases">
        <title>Meiothermus granaticius genome AF-68 sequencing project.</title>
        <authorList>
            <person name="Da Costa M.S."/>
            <person name="Albuquerque L."/>
            <person name="Raposo P."/>
            <person name="Froufe H.J.C."/>
            <person name="Barroso C.S."/>
            <person name="Egas C."/>
        </authorList>
    </citation>
    <scope>NUCLEOTIDE SEQUENCE [LARGE SCALE GENOMIC DNA]</scope>
    <source>
        <strain evidence="1 2">AF-68</strain>
    </source>
</reference>
<keyword evidence="2" id="KW-1185">Reference proteome</keyword>
<dbReference type="RefSeq" id="WP_119356377.1">
    <property type="nucleotide sequence ID" value="NZ_BJXM01000004.1"/>
</dbReference>
<accession>A0A399FC27</accession>
<evidence type="ECO:0000313" key="2">
    <source>
        <dbReference type="Proteomes" id="UP000266178"/>
    </source>
</evidence>
<evidence type="ECO:0000313" key="1">
    <source>
        <dbReference type="EMBL" id="RIH93245.1"/>
    </source>
</evidence>